<dbReference type="InterPro" id="IPR052602">
    <property type="entry name" value="Growth_transcription_reg"/>
</dbReference>
<feature type="coiled-coil region" evidence="1">
    <location>
        <begin position="835"/>
        <end position="935"/>
    </location>
</feature>
<feature type="compositionally biased region" description="Basic residues" evidence="2">
    <location>
        <begin position="224"/>
        <end position="240"/>
    </location>
</feature>
<dbReference type="GO" id="GO:0005783">
    <property type="term" value="C:endoplasmic reticulum"/>
    <property type="evidence" value="ECO:0007669"/>
    <property type="project" value="TreeGrafter"/>
</dbReference>
<evidence type="ECO:0000313" key="4">
    <source>
        <dbReference type="EMBL" id="CAK7923281.1"/>
    </source>
</evidence>
<feature type="region of interest" description="Disordered" evidence="2">
    <location>
        <begin position="779"/>
        <end position="804"/>
    </location>
</feature>
<dbReference type="EMBL" id="CAKLBY020000068">
    <property type="protein sequence ID" value="CAK7923281.1"/>
    <property type="molecule type" value="Genomic_DNA"/>
</dbReference>
<feature type="coiled-coil region" evidence="1">
    <location>
        <begin position="629"/>
        <end position="767"/>
    </location>
</feature>
<evidence type="ECO:0000256" key="2">
    <source>
        <dbReference type="SAM" id="MobiDB-lite"/>
    </source>
</evidence>
<proteinExistence type="predicted"/>
<dbReference type="Pfam" id="PF12325">
    <property type="entry name" value="TMF_TATA_bd"/>
    <property type="match status" value="1"/>
</dbReference>
<dbReference type="PANTHER" id="PTHR46515">
    <property type="entry name" value="TATA ELEMENT MODULATORY FACTOR TMF1"/>
    <property type="match status" value="1"/>
</dbReference>
<dbReference type="Proteomes" id="UP001162060">
    <property type="component" value="Unassembled WGS sequence"/>
</dbReference>
<dbReference type="InterPro" id="IPR022091">
    <property type="entry name" value="TMF_TATA-bd"/>
</dbReference>
<dbReference type="GO" id="GO:0005794">
    <property type="term" value="C:Golgi apparatus"/>
    <property type="evidence" value="ECO:0007669"/>
    <property type="project" value="TreeGrafter"/>
</dbReference>
<feature type="region of interest" description="Disordered" evidence="2">
    <location>
        <begin position="157"/>
        <end position="250"/>
    </location>
</feature>
<evidence type="ECO:0000259" key="3">
    <source>
        <dbReference type="Pfam" id="PF12325"/>
    </source>
</evidence>
<feature type="coiled-coil region" evidence="1">
    <location>
        <begin position="306"/>
        <end position="560"/>
    </location>
</feature>
<keyword evidence="1" id="KW-0175">Coiled coil</keyword>
<dbReference type="AlphaFoldDB" id="A0AAV1TLN2"/>
<name>A0AAV1TLN2_9STRA</name>
<feature type="compositionally biased region" description="Basic and acidic residues" evidence="2">
    <location>
        <begin position="191"/>
        <end position="204"/>
    </location>
</feature>
<reference evidence="4" key="1">
    <citation type="submission" date="2024-01" db="EMBL/GenBank/DDBJ databases">
        <authorList>
            <person name="Webb A."/>
        </authorList>
    </citation>
    <scope>NUCLEOTIDE SEQUENCE</scope>
    <source>
        <strain evidence="4">Pm1</strain>
    </source>
</reference>
<feature type="domain" description="TATA element modulatory factor 1 TATA binding" evidence="3">
    <location>
        <begin position="828"/>
        <end position="936"/>
    </location>
</feature>
<sequence length="950" mass="106811">MASSSPWGAWGSKLNVTSIVSQGLEQVRSLREDMEKSFDHVVTGVPGPRSAVQLQIEDKQVANKVEVASLNKADVVSDNVGTVSDTADTVSDTVDTAIDEAVTVSNTIDTVVDTAAVAVSGDTLIEAFDPNETVEENCNANIEQQARREEDTEIEQLLEPDDREELQPGATAEVVDEEEEKRDEEFGGEGRQQKLQEEVEQLREGEEEEEEEEKDQEEEEEGKKLKKKKKKKQKKKRRKREAALCTTEEPSGDVVIEEKAGGARGEAAQAEVLVAVVEDVEEGSGNVAGDAEEAVVRAEDGRVAVADKEEEIVDDLQQQVELKARESQLLAASTTIRNLHDELDETRRREVVAVERAQLLTEQLENSQQEVAKLTQMYRDRHGSSQRNDVQVLQLALAGKEEKLSALLDEGQALSVKQAQLEQRLRLLRKEKDELEERALKAQSQAEASAGEVQRLMSKLKASEKETTCLAQRNRQLTSIADTASARIEKAEHDALEATQQLKKLRAQVDELTRSVADKDEEIVRLAMSSQSSESLHLEKAELEQTLQFLQDNVRDLEAEGTRREVMARAEITDLKRKWQDALARVDLLGQSVSEATQPLLRQIHALQEDQRARQESWKAMETTFVARIEEATEQRRAAMQERVEMEERLHEFREKVEKVELELIRKQAELVRAQDTAASAKAEARALHGQVDALQIDLDQAKHQRDAEAGVKEQLQTRLLAAEKSIETARVSSTTTLELEQSRKREEQLRQDLEWHRQELQRLKNAAMQAAPVPLSIGHTSSHHQNVRRSLDGEQSFWSESADGESSSEASILKMALATDPLTLTGGNTSVLGLSQLQQRLRLREGENRMLKQQLETLEARQKQTTDEIVRLSSRNALLESGEAQLEQTQSELAKLQKHQVVLLELFGEKEEQVEELQAEVKELKAFYRKQLNTLATHSEQQQKQQLDQ</sequence>
<accession>A0AAV1TLN2</accession>
<protein>
    <recommendedName>
        <fullName evidence="3">TATA element modulatory factor 1 TATA binding domain-containing protein</fullName>
    </recommendedName>
</protein>
<feature type="compositionally biased region" description="Acidic residues" evidence="2">
    <location>
        <begin position="205"/>
        <end position="220"/>
    </location>
</feature>
<dbReference type="PANTHER" id="PTHR46515:SF1">
    <property type="entry name" value="TATA ELEMENT MODULATORY FACTOR"/>
    <property type="match status" value="1"/>
</dbReference>
<evidence type="ECO:0000256" key="1">
    <source>
        <dbReference type="SAM" id="Coils"/>
    </source>
</evidence>
<organism evidence="4 5">
    <name type="scientific">Peronospora matthiolae</name>
    <dbReference type="NCBI Taxonomy" id="2874970"/>
    <lineage>
        <taxon>Eukaryota</taxon>
        <taxon>Sar</taxon>
        <taxon>Stramenopiles</taxon>
        <taxon>Oomycota</taxon>
        <taxon>Peronosporomycetes</taxon>
        <taxon>Peronosporales</taxon>
        <taxon>Peronosporaceae</taxon>
        <taxon>Peronospora</taxon>
    </lineage>
</organism>
<gene>
    <name evidence="4" type="ORF">PM001_LOCUS8431</name>
</gene>
<comment type="caution">
    <text evidence="4">The sequence shown here is derived from an EMBL/GenBank/DDBJ whole genome shotgun (WGS) entry which is preliminary data.</text>
</comment>
<evidence type="ECO:0000313" key="5">
    <source>
        <dbReference type="Proteomes" id="UP001162060"/>
    </source>
</evidence>